<keyword evidence="2 5" id="KW-0547">Nucleotide-binding</keyword>
<dbReference type="GO" id="GO:0005524">
    <property type="term" value="F:ATP binding"/>
    <property type="evidence" value="ECO:0007669"/>
    <property type="project" value="UniProtKB-UniRule"/>
</dbReference>
<dbReference type="GO" id="GO:0005737">
    <property type="term" value="C:cytoplasm"/>
    <property type="evidence" value="ECO:0007669"/>
    <property type="project" value="UniProtKB-SubCell"/>
</dbReference>
<organism evidence="8 9">
    <name type="scientific">Candidatus Wildermuthbacteria bacterium RIFCSPHIGHO2_02_FULL_47_17</name>
    <dbReference type="NCBI Taxonomy" id="1802452"/>
    <lineage>
        <taxon>Bacteria</taxon>
        <taxon>Candidatus Wildermuthiibacteriota</taxon>
    </lineage>
</organism>
<dbReference type="EC" id="6.1.1.21" evidence="5"/>
<keyword evidence="5" id="KW-0067">ATP-binding</keyword>
<accession>A0A1G2R338</accession>
<dbReference type="AlphaFoldDB" id="A0A1G2R338"/>
<evidence type="ECO:0000256" key="6">
    <source>
        <dbReference type="PIRSR" id="PIRSR001549-1"/>
    </source>
</evidence>
<feature type="binding site" evidence="6">
    <location>
        <position position="129"/>
    </location>
    <ligand>
        <name>L-histidine</name>
        <dbReference type="ChEBI" id="CHEBI:57595"/>
    </ligand>
</feature>
<keyword evidence="5" id="KW-0963">Cytoplasm</keyword>
<dbReference type="InterPro" id="IPR004154">
    <property type="entry name" value="Anticodon-bd"/>
</dbReference>
<dbReference type="PIRSF" id="PIRSF001549">
    <property type="entry name" value="His-tRNA_synth"/>
    <property type="match status" value="1"/>
</dbReference>
<evidence type="ECO:0000256" key="5">
    <source>
        <dbReference type="HAMAP-Rule" id="MF_00127"/>
    </source>
</evidence>
<evidence type="ECO:0000313" key="9">
    <source>
        <dbReference type="Proteomes" id="UP000179258"/>
    </source>
</evidence>
<dbReference type="Pfam" id="PF03129">
    <property type="entry name" value="HGTP_anticodon"/>
    <property type="match status" value="1"/>
</dbReference>
<evidence type="ECO:0000256" key="3">
    <source>
        <dbReference type="ARBA" id="ARBA00023146"/>
    </source>
</evidence>
<dbReference type="InterPro" id="IPR013087">
    <property type="entry name" value="Znf_C2H2_type"/>
</dbReference>
<feature type="domain" description="Aminoacyl-transfer RNA synthetases class-II family profile" evidence="7">
    <location>
        <begin position="23"/>
        <end position="329"/>
    </location>
</feature>
<feature type="binding site" evidence="6">
    <location>
        <position position="133"/>
    </location>
    <ligand>
        <name>L-histidine</name>
        <dbReference type="ChEBI" id="CHEBI:57595"/>
    </ligand>
</feature>
<feature type="binding site" evidence="6">
    <location>
        <begin position="84"/>
        <end position="86"/>
    </location>
    <ligand>
        <name>L-histidine</name>
        <dbReference type="ChEBI" id="CHEBI:57595"/>
    </ligand>
</feature>
<dbReference type="InterPro" id="IPR004516">
    <property type="entry name" value="HisRS/HisZ"/>
</dbReference>
<dbReference type="Proteomes" id="UP000179258">
    <property type="component" value="Unassembled WGS sequence"/>
</dbReference>
<evidence type="ECO:0000256" key="2">
    <source>
        <dbReference type="ARBA" id="ARBA00022741"/>
    </source>
</evidence>
<keyword evidence="5 8" id="KW-0436">Ligase</keyword>
<feature type="binding site" evidence="6">
    <location>
        <begin position="264"/>
        <end position="265"/>
    </location>
    <ligand>
        <name>L-histidine</name>
        <dbReference type="ChEBI" id="CHEBI:57595"/>
    </ligand>
</feature>
<name>A0A1G2R338_9BACT</name>
<dbReference type="InterPro" id="IPR006195">
    <property type="entry name" value="aa-tRNA-synth_II"/>
</dbReference>
<dbReference type="Gene3D" id="3.30.930.10">
    <property type="entry name" value="Bira Bifunctional Protein, Domain 2"/>
    <property type="match status" value="1"/>
</dbReference>
<dbReference type="Pfam" id="PF13393">
    <property type="entry name" value="tRNA-synt_His"/>
    <property type="match status" value="1"/>
</dbReference>
<dbReference type="InterPro" id="IPR041715">
    <property type="entry name" value="HisRS-like_core"/>
</dbReference>
<sequence>MKQLRFQTPTGTHDILPEDEPFYQRIMRVAQDIAQFYGFQKIETPILEQAELFSRAVGLSTDIVEKQMYTLRTRGGDLLTLRPEGTAPVARAYTEHGMINLPQPVKLWYWGPFFRYEHPQAGRLRQFYQFGLEVFGEESAAQDAQIIQIFYAILQELRLKDLVCEINSIGDNQCRPYYKKMLVSYFKSKAQGLCIDCRRRLKENPLRILDCKEEKCQRTLAQAPQMIDHLCEECHKHLKEVLEFLDEIAIPYHLNPFLVRGLDYYTKTVFEIYEGKPTDDQPRQTALAGGGRFDGLLKIIGGRPMPACGGAAGVERIITVLKARQIKMPAPASPKVFLAQLGVLAKRKALKLLEELRRAGIAASESVGKDSLKTQLGRANKIQVKYTLILGQREALEGSIIIREMESGRQETVKIEKVVGELKKRLKK</sequence>
<dbReference type="InterPro" id="IPR045864">
    <property type="entry name" value="aa-tRNA-synth_II/BPL/LPL"/>
</dbReference>
<comment type="caution">
    <text evidence="8">The sequence shown here is derived from an EMBL/GenBank/DDBJ whole genome shotgun (WGS) entry which is preliminary data.</text>
</comment>
<feature type="binding site" evidence="6">
    <location>
        <position position="260"/>
    </location>
    <ligand>
        <name>L-histidine</name>
        <dbReference type="ChEBI" id="CHEBI:57595"/>
    </ligand>
</feature>
<comment type="similarity">
    <text evidence="1 5">Belongs to the class-II aminoacyl-tRNA synthetase family.</text>
</comment>
<dbReference type="GO" id="GO:0004821">
    <property type="term" value="F:histidine-tRNA ligase activity"/>
    <property type="evidence" value="ECO:0007669"/>
    <property type="project" value="UniProtKB-UniRule"/>
</dbReference>
<reference evidence="8 9" key="1">
    <citation type="journal article" date="2016" name="Nat. Commun.">
        <title>Thousands of microbial genomes shed light on interconnected biogeochemical processes in an aquifer system.</title>
        <authorList>
            <person name="Anantharaman K."/>
            <person name="Brown C.T."/>
            <person name="Hug L.A."/>
            <person name="Sharon I."/>
            <person name="Castelle C.J."/>
            <person name="Probst A.J."/>
            <person name="Thomas B.C."/>
            <person name="Singh A."/>
            <person name="Wilkins M.J."/>
            <person name="Karaoz U."/>
            <person name="Brodie E.L."/>
            <person name="Williams K.H."/>
            <person name="Hubbard S.S."/>
            <person name="Banfield J.F."/>
        </authorList>
    </citation>
    <scope>NUCLEOTIDE SEQUENCE [LARGE SCALE GENOMIC DNA]</scope>
</reference>
<dbReference type="NCBIfam" id="TIGR00442">
    <property type="entry name" value="hisS"/>
    <property type="match status" value="1"/>
</dbReference>
<dbReference type="PANTHER" id="PTHR43707">
    <property type="entry name" value="HISTIDYL-TRNA SYNTHETASE"/>
    <property type="match status" value="1"/>
</dbReference>
<gene>
    <name evidence="5" type="primary">hisS</name>
    <name evidence="8" type="ORF">A3D59_01570</name>
</gene>
<comment type="subcellular location">
    <subcellularLocation>
        <location evidence="5">Cytoplasm</location>
    </subcellularLocation>
</comment>
<evidence type="ECO:0000259" key="7">
    <source>
        <dbReference type="PROSITE" id="PS50862"/>
    </source>
</evidence>
<dbReference type="PANTHER" id="PTHR43707:SF1">
    <property type="entry name" value="HISTIDINE--TRNA LIGASE, MITOCHONDRIAL-RELATED"/>
    <property type="match status" value="1"/>
</dbReference>
<dbReference type="PROSITE" id="PS50862">
    <property type="entry name" value="AA_TRNA_LIGASE_II"/>
    <property type="match status" value="1"/>
</dbReference>
<dbReference type="EMBL" id="MHTX01000047">
    <property type="protein sequence ID" value="OHA66998.1"/>
    <property type="molecule type" value="Genomic_DNA"/>
</dbReference>
<dbReference type="PROSITE" id="PS00028">
    <property type="entry name" value="ZINC_FINGER_C2H2_1"/>
    <property type="match status" value="1"/>
</dbReference>
<dbReference type="CDD" id="cd00773">
    <property type="entry name" value="HisRS-like_core"/>
    <property type="match status" value="1"/>
</dbReference>
<evidence type="ECO:0000313" key="8">
    <source>
        <dbReference type="EMBL" id="OHA66998.1"/>
    </source>
</evidence>
<dbReference type="SUPFAM" id="SSF55681">
    <property type="entry name" value="Class II aaRS and biotin synthetases"/>
    <property type="match status" value="1"/>
</dbReference>
<comment type="catalytic activity">
    <reaction evidence="4 5">
        <text>tRNA(His) + L-histidine + ATP = L-histidyl-tRNA(His) + AMP + diphosphate + H(+)</text>
        <dbReference type="Rhea" id="RHEA:17313"/>
        <dbReference type="Rhea" id="RHEA-COMP:9665"/>
        <dbReference type="Rhea" id="RHEA-COMP:9689"/>
        <dbReference type="ChEBI" id="CHEBI:15378"/>
        <dbReference type="ChEBI" id="CHEBI:30616"/>
        <dbReference type="ChEBI" id="CHEBI:33019"/>
        <dbReference type="ChEBI" id="CHEBI:57595"/>
        <dbReference type="ChEBI" id="CHEBI:78442"/>
        <dbReference type="ChEBI" id="CHEBI:78527"/>
        <dbReference type="ChEBI" id="CHEBI:456215"/>
        <dbReference type="EC" id="6.1.1.21"/>
    </reaction>
</comment>
<evidence type="ECO:0000256" key="4">
    <source>
        <dbReference type="ARBA" id="ARBA00047639"/>
    </source>
</evidence>
<keyword evidence="5" id="KW-0648">Protein biosynthesis</keyword>
<dbReference type="HAMAP" id="MF_00127">
    <property type="entry name" value="His_tRNA_synth"/>
    <property type="match status" value="1"/>
</dbReference>
<dbReference type="Gene3D" id="3.40.50.800">
    <property type="entry name" value="Anticodon-binding domain"/>
    <property type="match status" value="1"/>
</dbReference>
<dbReference type="InterPro" id="IPR036621">
    <property type="entry name" value="Anticodon-bd_dom_sf"/>
</dbReference>
<keyword evidence="3 5" id="KW-0030">Aminoacyl-tRNA synthetase</keyword>
<feature type="binding site" evidence="6">
    <location>
        <position position="115"/>
    </location>
    <ligand>
        <name>L-histidine</name>
        <dbReference type="ChEBI" id="CHEBI:57595"/>
    </ligand>
</feature>
<protein>
    <recommendedName>
        <fullName evidence="5">Histidine--tRNA ligase</fullName>
        <ecNumber evidence="5">6.1.1.21</ecNumber>
    </recommendedName>
    <alternativeName>
        <fullName evidence="5">Histidyl-tRNA synthetase</fullName>
        <shortName evidence="5">HisRS</shortName>
    </alternativeName>
</protein>
<dbReference type="InterPro" id="IPR015807">
    <property type="entry name" value="His-tRNA-ligase"/>
</dbReference>
<dbReference type="GO" id="GO:0006427">
    <property type="term" value="P:histidyl-tRNA aminoacylation"/>
    <property type="evidence" value="ECO:0007669"/>
    <property type="project" value="UniProtKB-UniRule"/>
</dbReference>
<evidence type="ECO:0000256" key="1">
    <source>
        <dbReference type="ARBA" id="ARBA00008226"/>
    </source>
</evidence>
<proteinExistence type="inferred from homology"/>
<comment type="subunit">
    <text evidence="5">Homodimer.</text>
</comment>
<dbReference type="SUPFAM" id="SSF52954">
    <property type="entry name" value="Class II aaRS ABD-related"/>
    <property type="match status" value="1"/>
</dbReference>